<sequence length="80" mass="9863">MVTETFEFIARYLWPAVLAWNIYLFRKEQANELAIVNLRLYISENYTSKRDLEKMFSDFENRLETRLNERFSMFEQIIKK</sequence>
<gene>
    <name evidence="2" type="ORF">MSL71_51030</name>
    <name evidence="1" type="ORF">MSL71_70</name>
</gene>
<dbReference type="EMBL" id="CAADHO010000001">
    <property type="protein sequence ID" value="VFQ42389.1"/>
    <property type="molecule type" value="Genomic_DNA"/>
</dbReference>
<keyword evidence="3" id="KW-1185">Reference proteome</keyword>
<evidence type="ECO:0000313" key="2">
    <source>
        <dbReference type="EMBL" id="VFQ47403.1"/>
    </source>
</evidence>
<accession>A0A4U8YZR4</accession>
<protein>
    <submittedName>
        <fullName evidence="2">Uncharacterized protein</fullName>
    </submittedName>
</protein>
<evidence type="ECO:0000313" key="3">
    <source>
        <dbReference type="Proteomes" id="UP000507962"/>
    </source>
</evidence>
<evidence type="ECO:0000313" key="1">
    <source>
        <dbReference type="EMBL" id="VFQ42389.1"/>
    </source>
</evidence>
<proteinExistence type="predicted"/>
<dbReference type="Proteomes" id="UP000507962">
    <property type="component" value="Unassembled WGS sequence"/>
</dbReference>
<dbReference type="EMBL" id="CAADHO010000016">
    <property type="protein sequence ID" value="VFQ47403.1"/>
    <property type="molecule type" value="Genomic_DNA"/>
</dbReference>
<organism evidence="2 3">
    <name type="scientific">Desulfoluna butyratoxydans</name>
    <dbReference type="NCBI Taxonomy" id="231438"/>
    <lineage>
        <taxon>Bacteria</taxon>
        <taxon>Pseudomonadati</taxon>
        <taxon>Thermodesulfobacteriota</taxon>
        <taxon>Desulfobacteria</taxon>
        <taxon>Desulfobacterales</taxon>
        <taxon>Desulfolunaceae</taxon>
        <taxon>Desulfoluna</taxon>
    </lineage>
</organism>
<dbReference type="AlphaFoldDB" id="A0A4U8YZR4"/>
<name>A0A4U8YZR4_9BACT</name>
<reference evidence="2 3" key="1">
    <citation type="submission" date="2019-03" db="EMBL/GenBank/DDBJ databases">
        <authorList>
            <person name="Nijsse B."/>
        </authorList>
    </citation>
    <scope>NUCLEOTIDE SEQUENCE [LARGE SCALE GENOMIC DNA]</scope>
    <source>
        <strain evidence="2">Desulfoluna butyratoxydans MSL71</strain>
    </source>
</reference>
<dbReference type="RefSeq" id="WP_180136645.1">
    <property type="nucleotide sequence ID" value="NZ_CAADHO010000001.1"/>
</dbReference>